<feature type="domain" description="KNTC1 first ARM-repeats" evidence="5">
    <location>
        <begin position="387"/>
        <end position="632"/>
    </location>
</feature>
<dbReference type="Proteomes" id="UP000504631">
    <property type="component" value="Unplaced"/>
</dbReference>
<dbReference type="Pfam" id="PF24516">
    <property type="entry name" value="ARM_KNTC1_2nd"/>
    <property type="match status" value="1"/>
</dbReference>
<dbReference type="KEGG" id="bvk:117232361"/>
<proteinExistence type="predicted"/>
<feature type="domain" description="RZZ complex subunit KNTC1/ROD C-terminal" evidence="1">
    <location>
        <begin position="1504"/>
        <end position="2008"/>
    </location>
</feature>
<dbReference type="InterPro" id="IPR055405">
    <property type="entry name" value="ARM_KNTC1_3rd"/>
</dbReference>
<dbReference type="InterPro" id="IPR055402">
    <property type="entry name" value="KNTC1_N"/>
</dbReference>
<reference evidence="7" key="1">
    <citation type="submission" date="2025-08" db="UniProtKB">
        <authorList>
            <consortium name="RefSeq"/>
        </authorList>
    </citation>
    <scope>IDENTIFICATION</scope>
    <source>
        <tissue evidence="7">Muscle</tissue>
    </source>
</reference>
<feature type="domain" description="KNTC1 second ARM-repeats" evidence="4">
    <location>
        <begin position="735"/>
        <end position="892"/>
    </location>
</feature>
<evidence type="ECO:0000313" key="7">
    <source>
        <dbReference type="RefSeq" id="XP_033347587.1"/>
    </source>
</evidence>
<dbReference type="GO" id="GO:0031267">
    <property type="term" value="F:small GTPase binding"/>
    <property type="evidence" value="ECO:0007669"/>
    <property type="project" value="TreeGrafter"/>
</dbReference>
<dbReference type="GO" id="GO:1903394">
    <property type="term" value="P:protein localization to kinetochore involved in kinetochore assembly"/>
    <property type="evidence" value="ECO:0007669"/>
    <property type="project" value="TreeGrafter"/>
</dbReference>
<dbReference type="GO" id="GO:0005828">
    <property type="term" value="C:kinetochore microtubule"/>
    <property type="evidence" value="ECO:0007669"/>
    <property type="project" value="TreeGrafter"/>
</dbReference>
<name>A0A6J3K3B2_9HYME</name>
<evidence type="ECO:0000259" key="1">
    <source>
        <dbReference type="Pfam" id="PF10493"/>
    </source>
</evidence>
<sequence>MFAGKMALWNKVVSGFDREEETVNFGVRTVAENNGSLYETSTLATIQSTGKLSREPNILASVQYSRVCIAIDKSITIFENETCEKILLSVSFELLITCYCISHNGIFLFIALSNGTLYCLHLLNKGQVIFTKNITKTEDKIIAMFLQNKSDEYIDIYLTTKNGAIYRVLQFNPKLIQLTLINEISINDPLKEITKEIKCEQLFNGFSSDEVVYATANMTTREVSIAMLCSNMLFMWPSEQHINFNTFHYNYIKVKFLKNYIAMLCLRTDYTLSIICPQTLLGIQVYSKPISDFAIIENNDNGICQILVLTSDNDCTTYMLHVLSYPDFQEKFKINVPPITYLIEIMDPYDEIILYLEGINNFTNNEYIDTVRVKAVSESLPEYQLQRLVRKKQFDAAEAFAYKFNLSTDPIYCAKAALLLSQLGPWAKNTSSPFQLDMLFNIFDKIKDVQYVVECCSKALIPEYKQMKKINLYARSRIIESTAEDNKYLNLLSSINDILHKLETFHMIWGYKKNVECYDEDIMNEWIKFSRANLMEEYKTHLSLGEMEAATLIWTRHLPDIIKHVSIEFVKDIFAIVPEKISLVALWTWLSHFIPSLLSFVPNAMCEIMLWGIKKVKSFEQFHHSEWPQIGIDFTEKFIKLLKFEESHHSLYFQQECLNKDSNLKQLVFLIQAMSDIQKLKVDYRLAISLNSYIGDPMEVSYILLDKIHINIIQEFINTFLKQYMLNNSLQNDYVLSSYIQKTLRNSKSWWSGEEAPWEKKVILIIDLIQDIETKLQQTLEVLKKATVPWSSTIVTLTETSYNSDHILISQIKMEHNCVPIKLILKKYGYERIGINNKLIHCIIKENHESMISDIEQITKNDLLSRKKAFSSCVNYYLVRGNFENVTKTLNSLENDVLVYCCVQIVNYVRAGLTLKVMPESLIHHIEMLGWVKLQLKKLSETCKIQSHHCNNVIDSINEIKSMYFLKKDFQINVTLEEYQDKKKQILQNYVRGLCDMDIEKDENLFISYKKVMKVADLLKLQRIDAISTLLEQTKSINILNYFIRYKEGQLNIMTHECQYIHKICLFIMQDITRDADIAVTVQSLSSAALCVCSDDELQSMLLLYTWANLYQMCSNKNLRYGSNSVDIKHEELSRSQWKLYTIYKDLAIATDEFLLPLFKNAISIQRNYMAKLKHDIEHISSDATDEYYDQPNAEEALKNLLNKIKKLRVEHNDYCLLQIIKTLYFDFCIIQNISDTLLIEIKSVYFHLSMILLKKIICSRSFDLQLSLSCLFMLSDSEACKWISSACKSFQPDYARHSRITILGYEYFHLTGNQICLQAFKNNKILHYWTQKLSKYLISYKELLTSDATIKREILQRIMNYNDDMVPLFQEFCFDFGFDIQDCLLLYLQTVVKTWNPKLNINNYNGKKELHINENEVNELRKKCNTIATYITDKVALKNSVTSVLSQINFYYYEVFIILMDLIEDKNIEHRNYFCFLQNYTRTGLATQIECEEWMHLNPGYTSLPPIAEWRLPFLPKVELWKLITPELNLKTYEKWLDIAPVLKLQPHIVCTLAIKGEVTCAWKNKHKIDKWSLCSKNSSLLDDIKRCIERMTGPDALYYGTAALYYVVNHTPPGADQVAAVEECYKYAQLSAQKSTTFEEGMLEKIKFKYLRFTSEHVLRVHGLDNKNYLSLIGNPNKLVRELYADESIPQRYQCVTNHRPDINTAVNSLSQLFSINVVKLRIELLQEWLQPDTKYIKFNQSITETFSVTTNSESTLNCDDNLLRACYILEHGDLELSINFLINISFGEKDENYSPETRYRALRVLQTIVDTVKLEDLTKRDYQTIRNYMRSLKYISKLELLGIGYSINTFETCPKYELVQILWKTQSYSSQALVIIAQLCIDFEIYEYSLWDKNLTKLAKLLMINELKKILLQIRNISIIVNSNGYLLAWEVTISEPFRKMDINPTSEQIEKCIEALQLLYSCPVVHGLKFTNIIKYCFQCQQDHLAVALLPFLNDDDTIFVLEKIKYASSITKVLKELNNLYSNGVLCVAYCNKIIEGTLAKMNIQ</sequence>
<dbReference type="GO" id="GO:0000070">
    <property type="term" value="P:mitotic sister chromatid segregation"/>
    <property type="evidence" value="ECO:0007669"/>
    <property type="project" value="TreeGrafter"/>
</dbReference>
<dbReference type="InterPro" id="IPR055403">
    <property type="entry name" value="ARM_KNTC1_1st"/>
</dbReference>
<dbReference type="InterPro" id="IPR052802">
    <property type="entry name" value="KNTC1"/>
</dbReference>
<gene>
    <name evidence="7" type="primary">LOC117232361</name>
</gene>
<dbReference type="Pfam" id="PF24515">
    <property type="entry name" value="ARM_KNTC1_3rd"/>
    <property type="match status" value="1"/>
</dbReference>
<evidence type="ECO:0000259" key="4">
    <source>
        <dbReference type="Pfam" id="PF24516"/>
    </source>
</evidence>
<evidence type="ECO:0000313" key="6">
    <source>
        <dbReference type="Proteomes" id="UP000504631"/>
    </source>
</evidence>
<evidence type="ECO:0000259" key="3">
    <source>
        <dbReference type="Pfam" id="PF24515"/>
    </source>
</evidence>
<dbReference type="RefSeq" id="XP_033347587.1">
    <property type="nucleotide sequence ID" value="XM_033491696.1"/>
</dbReference>
<protein>
    <submittedName>
        <fullName evidence="7">Kinetochore-associated protein 1 isoform X1</fullName>
    </submittedName>
</protein>
<dbReference type="GO" id="GO:0007094">
    <property type="term" value="P:mitotic spindle assembly checkpoint signaling"/>
    <property type="evidence" value="ECO:0007669"/>
    <property type="project" value="TreeGrafter"/>
</dbReference>
<dbReference type="GeneID" id="117232361"/>
<keyword evidence="6" id="KW-1185">Reference proteome</keyword>
<dbReference type="CTD" id="43719"/>
<dbReference type="PANTHER" id="PTHR15688">
    <property type="entry name" value="KINETOCHORE-ASSOCIATED PROTEIN 1"/>
    <property type="match status" value="1"/>
</dbReference>
<dbReference type="InterPro" id="IPR055404">
    <property type="entry name" value="ARM_KNTC1_2nd"/>
</dbReference>
<accession>A0A6J3K3B2</accession>
<evidence type="ECO:0000259" key="5">
    <source>
        <dbReference type="Pfam" id="PF24520"/>
    </source>
</evidence>
<dbReference type="PANTHER" id="PTHR15688:SF1">
    <property type="entry name" value="KINETOCHORE-ASSOCIATED PROTEIN 1"/>
    <property type="match status" value="1"/>
</dbReference>
<evidence type="ECO:0000259" key="2">
    <source>
        <dbReference type="Pfam" id="PF24506"/>
    </source>
</evidence>
<feature type="domain" description="KNTC1 third ARM-repeats" evidence="3">
    <location>
        <begin position="1249"/>
        <end position="1460"/>
    </location>
</feature>
<dbReference type="Pfam" id="PF24520">
    <property type="entry name" value="ARM_KNTC1_1st"/>
    <property type="match status" value="1"/>
</dbReference>
<dbReference type="InterPro" id="IPR019527">
    <property type="entry name" value="RZZ-complex_KNTC1/ROD_C"/>
</dbReference>
<dbReference type="Pfam" id="PF24506">
    <property type="entry name" value="KNTC1_N"/>
    <property type="match status" value="1"/>
</dbReference>
<dbReference type="GO" id="GO:1990423">
    <property type="term" value="C:RZZ complex"/>
    <property type="evidence" value="ECO:0007669"/>
    <property type="project" value="TreeGrafter"/>
</dbReference>
<dbReference type="GO" id="GO:0005737">
    <property type="term" value="C:cytoplasm"/>
    <property type="evidence" value="ECO:0007669"/>
    <property type="project" value="TreeGrafter"/>
</dbReference>
<feature type="domain" description="KNTC1 N-terminal" evidence="2">
    <location>
        <begin position="24"/>
        <end position="378"/>
    </location>
</feature>
<dbReference type="Pfam" id="PF10493">
    <property type="entry name" value="Rod_C"/>
    <property type="match status" value="1"/>
</dbReference>
<organism evidence="6 7">
    <name type="scientific">Bombus vosnesenskii</name>
    <dbReference type="NCBI Taxonomy" id="207650"/>
    <lineage>
        <taxon>Eukaryota</taxon>
        <taxon>Metazoa</taxon>
        <taxon>Ecdysozoa</taxon>
        <taxon>Arthropoda</taxon>
        <taxon>Hexapoda</taxon>
        <taxon>Insecta</taxon>
        <taxon>Pterygota</taxon>
        <taxon>Neoptera</taxon>
        <taxon>Endopterygota</taxon>
        <taxon>Hymenoptera</taxon>
        <taxon>Apocrita</taxon>
        <taxon>Aculeata</taxon>
        <taxon>Apoidea</taxon>
        <taxon>Anthophila</taxon>
        <taxon>Apidae</taxon>
        <taxon>Bombus</taxon>
        <taxon>Pyrobombus</taxon>
    </lineage>
</organism>